<evidence type="ECO:0000313" key="2">
    <source>
        <dbReference type="Proteomes" id="UP000001548"/>
    </source>
</evidence>
<reference evidence="1 2" key="1">
    <citation type="journal article" date="2007" name="Science">
        <title>Genomic minimalism in the early diverging intestinal parasite Giardia lamblia.</title>
        <authorList>
            <person name="Morrison H.G."/>
            <person name="McArthur A.G."/>
            <person name="Gillin F.D."/>
            <person name="Aley S.B."/>
            <person name="Adam R.D."/>
            <person name="Olsen G.J."/>
            <person name="Best A.A."/>
            <person name="Cande W.Z."/>
            <person name="Chen F."/>
            <person name="Cipriano M.J."/>
            <person name="Davids B.J."/>
            <person name="Dawson S.C."/>
            <person name="Elmendorf H.G."/>
            <person name="Hehl A.B."/>
            <person name="Holder M.E."/>
            <person name="Huse S.M."/>
            <person name="Kim U.U."/>
            <person name="Lasek-Nesselquist E."/>
            <person name="Manning G."/>
            <person name="Nigam A."/>
            <person name="Nixon J.E."/>
            <person name="Palm D."/>
            <person name="Passamaneck N.E."/>
            <person name="Prabhu A."/>
            <person name="Reich C.I."/>
            <person name="Reiner D.S."/>
            <person name="Samuelson J."/>
            <person name="Svard S.G."/>
            <person name="Sogin M.L."/>
        </authorList>
    </citation>
    <scope>NUCLEOTIDE SEQUENCE [LARGE SCALE GENOMIC DNA]</scope>
    <source>
        <strain evidence="1 2">WB C6</strain>
    </source>
</reference>
<dbReference type="KEGG" id="gla:GL50803_009359"/>
<proteinExistence type="predicted"/>
<comment type="caution">
    <text evidence="1">The sequence shown here is derived from an EMBL/GenBank/DDBJ whole genome shotgun (WGS) entry which is preliminary data.</text>
</comment>
<dbReference type="AlphaFoldDB" id="A8B513"/>
<accession>A8B513</accession>
<dbReference type="Proteomes" id="UP000001548">
    <property type="component" value="Unassembled WGS sequence"/>
</dbReference>
<dbReference type="VEuPathDB" id="GiardiaDB:GL50803_9359"/>
<dbReference type="OMA" id="EIFNYQS"/>
<keyword evidence="2" id="KW-1185">Reference proteome</keyword>
<dbReference type="EMBL" id="AACB03000002">
    <property type="protein sequence ID" value="KAE8303818.1"/>
    <property type="molecule type" value="Genomic_DNA"/>
</dbReference>
<protein>
    <submittedName>
        <fullName evidence="1">Uncharacterized protein</fullName>
    </submittedName>
</protein>
<dbReference type="RefSeq" id="XP_001709748.1">
    <property type="nucleotide sequence ID" value="XM_001709696.1"/>
</dbReference>
<dbReference type="GeneID" id="5702672"/>
<organism evidence="1 2">
    <name type="scientific">Giardia intestinalis (strain ATCC 50803 / WB clone C6)</name>
    <name type="common">Giardia lamblia</name>
    <dbReference type="NCBI Taxonomy" id="184922"/>
    <lineage>
        <taxon>Eukaryota</taxon>
        <taxon>Metamonada</taxon>
        <taxon>Diplomonadida</taxon>
        <taxon>Hexamitidae</taxon>
        <taxon>Giardiinae</taxon>
        <taxon>Giardia</taxon>
    </lineage>
</organism>
<name>A8B513_GIAIC</name>
<evidence type="ECO:0000313" key="1">
    <source>
        <dbReference type="EMBL" id="KAE8303818.1"/>
    </source>
</evidence>
<dbReference type="HOGENOM" id="CLU_886930_0_0_1"/>
<gene>
    <name evidence="1" type="ORF">GL50803_009359</name>
</gene>
<sequence>MQKRRKDGNLNQTVSTYAEQVIQDGECSKERIEQLVGKLRPCELGLPKHSEQVMALQELAQVAARDQEVAASTGTNDGVFDSSEHVVQAIVANNKIGLILELLGDTLRELPTVPAESNSRVLLCSAIKSLLILVKCCSDTLDVFEIFNYQSFFTVLSYVSIVTELAKLDSSISDFASLCAILYIYCIYNAARHADHMQMGVSDKLFKLMDTHRCVATALNLYTDGNVNLSEDCIITLAEFLAVLAESEMFLDHADTHFDQGTSALFLQFYDKEIKGAMQNQEERRKLLSLEEIVSFIGRELPDVWSACAIEDKQ</sequence>